<evidence type="ECO:0000313" key="2">
    <source>
        <dbReference type="EMBL" id="MBP2329136.1"/>
    </source>
</evidence>
<proteinExistence type="predicted"/>
<dbReference type="EMBL" id="JAGINW010000001">
    <property type="protein sequence ID" value="MBP2329136.1"/>
    <property type="molecule type" value="Genomic_DNA"/>
</dbReference>
<feature type="compositionally biased region" description="Acidic residues" evidence="1">
    <location>
        <begin position="18"/>
        <end position="28"/>
    </location>
</feature>
<sequence>MTCTDGIFGKRNGGAEAAGEDGMSEQDDSALLTPWPGVPDAIGRPARTFAEWARDHAEDFR</sequence>
<dbReference type="RefSeq" id="WP_209645990.1">
    <property type="nucleotide sequence ID" value="NZ_JAGINW010000001.1"/>
</dbReference>
<name>A0ABS4TXN3_9PSEU</name>
<reference evidence="2 3" key="1">
    <citation type="submission" date="2021-03" db="EMBL/GenBank/DDBJ databases">
        <title>Sequencing the genomes of 1000 actinobacteria strains.</title>
        <authorList>
            <person name="Klenk H.-P."/>
        </authorList>
    </citation>
    <scope>NUCLEOTIDE SEQUENCE [LARGE SCALE GENOMIC DNA]</scope>
    <source>
        <strain evidence="2 3">DSM 46670</strain>
    </source>
</reference>
<keyword evidence="3" id="KW-1185">Reference proteome</keyword>
<accession>A0ABS4TXN3</accession>
<protein>
    <submittedName>
        <fullName evidence="2">Uncharacterized protein</fullName>
    </submittedName>
</protein>
<feature type="region of interest" description="Disordered" evidence="1">
    <location>
        <begin position="1"/>
        <end position="29"/>
    </location>
</feature>
<organism evidence="2 3">
    <name type="scientific">Kibdelosporangium banguiense</name>
    <dbReference type="NCBI Taxonomy" id="1365924"/>
    <lineage>
        <taxon>Bacteria</taxon>
        <taxon>Bacillati</taxon>
        <taxon>Actinomycetota</taxon>
        <taxon>Actinomycetes</taxon>
        <taxon>Pseudonocardiales</taxon>
        <taxon>Pseudonocardiaceae</taxon>
        <taxon>Kibdelosporangium</taxon>
    </lineage>
</organism>
<evidence type="ECO:0000313" key="3">
    <source>
        <dbReference type="Proteomes" id="UP001519332"/>
    </source>
</evidence>
<evidence type="ECO:0000256" key="1">
    <source>
        <dbReference type="SAM" id="MobiDB-lite"/>
    </source>
</evidence>
<gene>
    <name evidence="2" type="ORF">JOF56_009521</name>
</gene>
<comment type="caution">
    <text evidence="2">The sequence shown here is derived from an EMBL/GenBank/DDBJ whole genome shotgun (WGS) entry which is preliminary data.</text>
</comment>
<dbReference type="Proteomes" id="UP001519332">
    <property type="component" value="Unassembled WGS sequence"/>
</dbReference>